<protein>
    <submittedName>
        <fullName evidence="5">Glycosyltransferase</fullName>
        <ecNumber evidence="5">2.4.-.-</ecNumber>
    </submittedName>
</protein>
<dbReference type="Proteomes" id="UP001521137">
    <property type="component" value="Unassembled WGS sequence"/>
</dbReference>
<evidence type="ECO:0000259" key="4">
    <source>
        <dbReference type="Pfam" id="PF00535"/>
    </source>
</evidence>
<keyword evidence="6" id="KW-1185">Reference proteome</keyword>
<evidence type="ECO:0000256" key="1">
    <source>
        <dbReference type="ARBA" id="ARBA00006739"/>
    </source>
</evidence>
<sequence length="318" mass="36460">MNPIISIVMPVFNGNPDHLKLAIESMLQQSMINFEFIIVDDGSNQDIKQLLNDYRVKDARIRLINNDKNIGIAKSLNHGISLAKGDIIARHDADDIAEPTRLQLQFDMLKSKKSIVGCFTAVKHIDMTGNVISGFPVSETSEVLEAELFLNSRLCHPTMFMYKSAIDSVGGYPLTKYAQDYALYTELIRKGYKFGGINKPLVRYRITEGGVTQSKREIQLDIASDIAFHHVKFYLPTINEVYFKQFWLYIATQGNTPLTTLCFIKNLNLILYITKNRTLSKIWLPAFKWITSNHYDQSKSVLIFLRLMFFYLLVKLKL</sequence>
<feature type="domain" description="Glycosyltransferase 2-like" evidence="4">
    <location>
        <begin position="6"/>
        <end position="165"/>
    </location>
</feature>
<dbReference type="SUPFAM" id="SSF53448">
    <property type="entry name" value="Nucleotide-diphospho-sugar transferases"/>
    <property type="match status" value="1"/>
</dbReference>
<proteinExistence type="inferred from homology"/>
<organism evidence="5 6">
    <name type="scientific">Paraglaciecola algarum</name>
    <dbReference type="NCBI Taxonomy" id="3050085"/>
    <lineage>
        <taxon>Bacteria</taxon>
        <taxon>Pseudomonadati</taxon>
        <taxon>Pseudomonadota</taxon>
        <taxon>Gammaproteobacteria</taxon>
        <taxon>Alteromonadales</taxon>
        <taxon>Alteromonadaceae</taxon>
        <taxon>Paraglaciecola</taxon>
    </lineage>
</organism>
<name>A0ABS9D4A5_9ALTE</name>
<dbReference type="EC" id="2.4.-.-" evidence="5"/>
<dbReference type="PANTHER" id="PTHR43685">
    <property type="entry name" value="GLYCOSYLTRANSFERASE"/>
    <property type="match status" value="1"/>
</dbReference>
<comment type="similarity">
    <text evidence="1">Belongs to the glycosyltransferase 2 family.</text>
</comment>
<keyword evidence="3 5" id="KW-0808">Transferase</keyword>
<evidence type="ECO:0000256" key="2">
    <source>
        <dbReference type="ARBA" id="ARBA00022676"/>
    </source>
</evidence>
<gene>
    <name evidence="5" type="ORF">L0668_06510</name>
</gene>
<dbReference type="Pfam" id="PF00535">
    <property type="entry name" value="Glycos_transf_2"/>
    <property type="match status" value="1"/>
</dbReference>
<dbReference type="EMBL" id="JAKGAS010000003">
    <property type="protein sequence ID" value="MCF2947750.1"/>
    <property type="molecule type" value="Genomic_DNA"/>
</dbReference>
<comment type="caution">
    <text evidence="5">The sequence shown here is derived from an EMBL/GenBank/DDBJ whole genome shotgun (WGS) entry which is preliminary data.</text>
</comment>
<dbReference type="RefSeq" id="WP_235311285.1">
    <property type="nucleotide sequence ID" value="NZ_JAKGAS010000003.1"/>
</dbReference>
<dbReference type="InterPro" id="IPR029044">
    <property type="entry name" value="Nucleotide-diphossugar_trans"/>
</dbReference>
<dbReference type="Gene3D" id="3.90.550.10">
    <property type="entry name" value="Spore Coat Polysaccharide Biosynthesis Protein SpsA, Chain A"/>
    <property type="match status" value="1"/>
</dbReference>
<dbReference type="GO" id="GO:0016757">
    <property type="term" value="F:glycosyltransferase activity"/>
    <property type="evidence" value="ECO:0007669"/>
    <property type="project" value="UniProtKB-KW"/>
</dbReference>
<keyword evidence="2 5" id="KW-0328">Glycosyltransferase</keyword>
<dbReference type="PANTHER" id="PTHR43685:SF5">
    <property type="entry name" value="GLYCOSYLTRANSFERASE EPSE-RELATED"/>
    <property type="match status" value="1"/>
</dbReference>
<accession>A0ABS9D4A5</accession>
<dbReference type="InterPro" id="IPR050834">
    <property type="entry name" value="Glycosyltransf_2"/>
</dbReference>
<dbReference type="InterPro" id="IPR001173">
    <property type="entry name" value="Glyco_trans_2-like"/>
</dbReference>
<evidence type="ECO:0000256" key="3">
    <source>
        <dbReference type="ARBA" id="ARBA00022679"/>
    </source>
</evidence>
<evidence type="ECO:0000313" key="5">
    <source>
        <dbReference type="EMBL" id="MCF2947750.1"/>
    </source>
</evidence>
<reference evidence="5 6" key="1">
    <citation type="submission" date="2022-01" db="EMBL/GenBank/DDBJ databases">
        <title>Paraglaciecola sp. G1-23.</title>
        <authorList>
            <person name="Jin M.S."/>
            <person name="Han D.M."/>
            <person name="Kim H.M."/>
            <person name="Jeon C.O."/>
        </authorList>
    </citation>
    <scope>NUCLEOTIDE SEQUENCE [LARGE SCALE GENOMIC DNA]</scope>
    <source>
        <strain evidence="5 6">G1-23</strain>
    </source>
</reference>
<evidence type="ECO:0000313" key="6">
    <source>
        <dbReference type="Proteomes" id="UP001521137"/>
    </source>
</evidence>